<dbReference type="PANTHER" id="PTHR42784">
    <property type="entry name" value="PYRANOSE 2-OXIDASE"/>
    <property type="match status" value="1"/>
</dbReference>
<evidence type="ECO:0000313" key="9">
    <source>
        <dbReference type="EMBL" id="XBH18113.1"/>
    </source>
</evidence>
<dbReference type="Gene3D" id="3.50.50.60">
    <property type="entry name" value="FAD/NAD(P)-binding domain"/>
    <property type="match status" value="2"/>
</dbReference>
<comment type="similarity">
    <text evidence="2">Belongs to the GMC oxidoreductase family.</text>
</comment>
<reference evidence="9" key="1">
    <citation type="submission" date="2023-03" db="EMBL/GenBank/DDBJ databases">
        <title>Edaphobacter sp.</title>
        <authorList>
            <person name="Huber K.J."/>
            <person name="Papendorf J."/>
            <person name="Pilke C."/>
            <person name="Bunk B."/>
            <person name="Sproeer C."/>
            <person name="Pester M."/>
        </authorList>
    </citation>
    <scope>NUCLEOTIDE SEQUENCE</scope>
    <source>
        <strain evidence="9">DSM 110680</strain>
    </source>
</reference>
<proteinExistence type="inferred from homology"/>
<feature type="compositionally biased region" description="Polar residues" evidence="6">
    <location>
        <begin position="487"/>
        <end position="502"/>
    </location>
</feature>
<dbReference type="GO" id="GO:0016614">
    <property type="term" value="F:oxidoreductase activity, acting on CH-OH group of donors"/>
    <property type="evidence" value="ECO:0007669"/>
    <property type="project" value="InterPro"/>
</dbReference>
<dbReference type="InterPro" id="IPR007867">
    <property type="entry name" value="GMC_OxRtase_C"/>
</dbReference>
<feature type="domain" description="Glucose-methanol-choline oxidoreductase N-terminal" evidence="7">
    <location>
        <begin position="143"/>
        <end position="304"/>
    </location>
</feature>
<keyword evidence="5" id="KW-0560">Oxidoreductase</keyword>
<evidence type="ECO:0000256" key="2">
    <source>
        <dbReference type="ARBA" id="ARBA00010790"/>
    </source>
</evidence>
<gene>
    <name evidence="9" type="ORF">P8935_02005</name>
</gene>
<dbReference type="GO" id="GO:0050660">
    <property type="term" value="F:flavin adenine dinucleotide binding"/>
    <property type="evidence" value="ECO:0007669"/>
    <property type="project" value="InterPro"/>
</dbReference>
<evidence type="ECO:0000256" key="6">
    <source>
        <dbReference type="SAM" id="MobiDB-lite"/>
    </source>
</evidence>
<dbReference type="Pfam" id="PF05199">
    <property type="entry name" value="GMC_oxred_C"/>
    <property type="match status" value="1"/>
</dbReference>
<dbReference type="AlphaFoldDB" id="A0AAU7DK42"/>
<dbReference type="RefSeq" id="WP_348263336.1">
    <property type="nucleotide sequence ID" value="NZ_CP121196.1"/>
</dbReference>
<dbReference type="Pfam" id="PF00732">
    <property type="entry name" value="GMC_oxred_N"/>
    <property type="match status" value="1"/>
</dbReference>
<evidence type="ECO:0000256" key="4">
    <source>
        <dbReference type="ARBA" id="ARBA00022827"/>
    </source>
</evidence>
<accession>A0AAU7DK42</accession>
<dbReference type="InterPro" id="IPR000172">
    <property type="entry name" value="GMC_OxRdtase_N"/>
</dbReference>
<dbReference type="EMBL" id="CP121196">
    <property type="protein sequence ID" value="XBH18113.1"/>
    <property type="molecule type" value="Genomic_DNA"/>
</dbReference>
<evidence type="ECO:0000256" key="1">
    <source>
        <dbReference type="ARBA" id="ARBA00001974"/>
    </source>
</evidence>
<dbReference type="InterPro" id="IPR036188">
    <property type="entry name" value="FAD/NAD-bd_sf"/>
</dbReference>
<dbReference type="PANTHER" id="PTHR42784:SF1">
    <property type="entry name" value="PYRANOSE 2-OXIDASE"/>
    <property type="match status" value="1"/>
</dbReference>
<evidence type="ECO:0000259" key="7">
    <source>
        <dbReference type="Pfam" id="PF00732"/>
    </source>
</evidence>
<keyword evidence="3" id="KW-0285">Flavoprotein</keyword>
<organism evidence="9">
    <name type="scientific">Telmatobacter sp. DSM 110680</name>
    <dbReference type="NCBI Taxonomy" id="3036704"/>
    <lineage>
        <taxon>Bacteria</taxon>
        <taxon>Pseudomonadati</taxon>
        <taxon>Acidobacteriota</taxon>
        <taxon>Terriglobia</taxon>
        <taxon>Terriglobales</taxon>
        <taxon>Acidobacteriaceae</taxon>
        <taxon>Telmatobacter</taxon>
    </lineage>
</organism>
<feature type="domain" description="Glucose-methanol-choline oxidoreductase C-terminal" evidence="8">
    <location>
        <begin position="424"/>
        <end position="563"/>
    </location>
</feature>
<dbReference type="InterPro" id="IPR051473">
    <property type="entry name" value="P2Ox-like"/>
</dbReference>
<protein>
    <submittedName>
        <fullName evidence="9">GMC family oxidoreductase</fullName>
    </submittedName>
</protein>
<evidence type="ECO:0000256" key="3">
    <source>
        <dbReference type="ARBA" id="ARBA00022630"/>
    </source>
</evidence>
<sequence length="580" mass="63382">MLQLNPLRKVYDVCIIGSGAGGGTAAKVLTEGGLNVVMLEAGPRLNPDKDFKEHVWPFQLPHRGVGVGGKQSGIGNEFMAPNGFWEIDGEPYTTAPGSSFRWFRSRIEGGRTNHWGRIALRFGPADFRAHSTDGNGDDWPITYEELAPYYDKVESYIGVFGSKENVPNAPDGVFMPPPKPRCTETLVKRACDKLNITCIPSRLAILTKPLNDRDPCHYCAQCGRGCRTASNFSSSQVMIPPAVATGRLTMIANAMAREIVMGANGKVEAVSYIDKSTKSEQRVYAKSVVVAASACESARLLLNSRSQSFPAGLANSSGVIGRYLTDSVGSDLTGYFPQLERMPAHNHDGVGGMHMYMPWWRFGKKNEFLRGYHIEFGGGRDMPGVGGFDYVCEEEEGYGVSLKQKCRSSYGTFIGFSGRGEMIPNEKSFCELDPEVKDKWGIPVLRFHWHWGENETKMAADMQQTFRSIIEAAGGTVIGGTRRHPQKSSAGASNALEQQPSGRISEGGAIIHELGTVRMGSDPKTSALNKNCQAHDAKNLFVADAAPFVTNPDKNPTLTIMALSWKTSEYLLDQAKRGEL</sequence>
<evidence type="ECO:0000256" key="5">
    <source>
        <dbReference type="ARBA" id="ARBA00023002"/>
    </source>
</evidence>
<dbReference type="SUPFAM" id="SSF51905">
    <property type="entry name" value="FAD/NAD(P)-binding domain"/>
    <property type="match status" value="1"/>
</dbReference>
<feature type="region of interest" description="Disordered" evidence="6">
    <location>
        <begin position="478"/>
        <end position="504"/>
    </location>
</feature>
<comment type="cofactor">
    <cofactor evidence="1">
        <name>FAD</name>
        <dbReference type="ChEBI" id="CHEBI:57692"/>
    </cofactor>
</comment>
<evidence type="ECO:0000259" key="8">
    <source>
        <dbReference type="Pfam" id="PF05199"/>
    </source>
</evidence>
<dbReference type="SUPFAM" id="SSF54373">
    <property type="entry name" value="FAD-linked reductases, C-terminal domain"/>
    <property type="match status" value="1"/>
</dbReference>
<keyword evidence="4" id="KW-0274">FAD</keyword>
<name>A0AAU7DK42_9BACT</name>